<dbReference type="Gene3D" id="3.40.50.300">
    <property type="entry name" value="P-loop containing nucleotide triphosphate hydrolases"/>
    <property type="match status" value="1"/>
</dbReference>
<dbReference type="Pfam" id="PF00005">
    <property type="entry name" value="ABC_tran"/>
    <property type="match status" value="1"/>
</dbReference>
<keyword evidence="3 5" id="KW-0067">ATP-binding</keyword>
<proteinExistence type="predicted"/>
<comment type="caution">
    <text evidence="5">The sequence shown here is derived from an EMBL/GenBank/DDBJ whole genome shotgun (WGS) entry which is preliminary data.</text>
</comment>
<dbReference type="AlphaFoldDB" id="A0A644YG43"/>
<reference evidence="5" key="1">
    <citation type="submission" date="2019-08" db="EMBL/GenBank/DDBJ databases">
        <authorList>
            <person name="Kucharzyk K."/>
            <person name="Murdoch R.W."/>
            <person name="Higgins S."/>
            <person name="Loffler F."/>
        </authorList>
    </citation>
    <scope>NUCLEOTIDE SEQUENCE</scope>
</reference>
<gene>
    <name evidence="5" type="primary">btuD_161</name>
    <name evidence="5" type="ORF">SDC9_73987</name>
</gene>
<dbReference type="EMBL" id="VSSQ01005003">
    <property type="protein sequence ID" value="MPM27476.1"/>
    <property type="molecule type" value="Genomic_DNA"/>
</dbReference>
<evidence type="ECO:0000313" key="5">
    <source>
        <dbReference type="EMBL" id="MPM27476.1"/>
    </source>
</evidence>
<dbReference type="PANTHER" id="PTHR42711:SF1">
    <property type="entry name" value="ABC-TRANSPORT PROTEIN, ATP-BINDING COMPONENT"/>
    <property type="match status" value="1"/>
</dbReference>
<dbReference type="GO" id="GO:0005524">
    <property type="term" value="F:ATP binding"/>
    <property type="evidence" value="ECO:0007669"/>
    <property type="project" value="UniProtKB-KW"/>
</dbReference>
<keyword evidence="1" id="KW-0813">Transport</keyword>
<accession>A0A644YG43</accession>
<organism evidence="5">
    <name type="scientific">bioreactor metagenome</name>
    <dbReference type="NCBI Taxonomy" id="1076179"/>
    <lineage>
        <taxon>unclassified sequences</taxon>
        <taxon>metagenomes</taxon>
        <taxon>ecological metagenomes</taxon>
    </lineage>
</organism>
<dbReference type="PANTHER" id="PTHR42711">
    <property type="entry name" value="ABC TRANSPORTER ATP-BINDING PROTEIN"/>
    <property type="match status" value="1"/>
</dbReference>
<dbReference type="SMART" id="SM00382">
    <property type="entry name" value="AAA"/>
    <property type="match status" value="1"/>
</dbReference>
<evidence type="ECO:0000256" key="3">
    <source>
        <dbReference type="ARBA" id="ARBA00022840"/>
    </source>
</evidence>
<evidence type="ECO:0000256" key="2">
    <source>
        <dbReference type="ARBA" id="ARBA00022741"/>
    </source>
</evidence>
<dbReference type="GO" id="GO:0016887">
    <property type="term" value="F:ATP hydrolysis activity"/>
    <property type="evidence" value="ECO:0007669"/>
    <property type="project" value="InterPro"/>
</dbReference>
<feature type="domain" description="ABC transporter" evidence="4">
    <location>
        <begin position="16"/>
        <end position="269"/>
    </location>
</feature>
<dbReference type="InterPro" id="IPR050763">
    <property type="entry name" value="ABC_transporter_ATP-binding"/>
</dbReference>
<evidence type="ECO:0000256" key="1">
    <source>
        <dbReference type="ARBA" id="ARBA00022448"/>
    </source>
</evidence>
<dbReference type="SUPFAM" id="SSF52540">
    <property type="entry name" value="P-loop containing nucleoside triphosphate hydrolases"/>
    <property type="match status" value="1"/>
</dbReference>
<dbReference type="InterPro" id="IPR027417">
    <property type="entry name" value="P-loop_NTPase"/>
</dbReference>
<evidence type="ECO:0000259" key="4">
    <source>
        <dbReference type="PROSITE" id="PS50893"/>
    </source>
</evidence>
<dbReference type="PROSITE" id="PS50893">
    <property type="entry name" value="ABC_TRANSPORTER_2"/>
    <property type="match status" value="1"/>
</dbReference>
<keyword evidence="2" id="KW-0547">Nucleotide-binding</keyword>
<name>A0A644YG43_9ZZZZ</name>
<sequence>MFKQESIDISCTDIVVNVQHVSKVYLQIQRDLAGQGLIKGLFQPQKKKIHALEDLSFIIHKGEFVAYAGPNGAGKSTTMKILAGMLLPSQGTVSVLGLSPHIDRIPLMRKLGVLFGNRTELWWDHPIQQSFEWKRVVWDIPKPIYQENLDLVTELLDLRPILKTYARELSYGQRMKADLAMMLLHSPECILLDEPTLGLDVVAKRRMIDFLKYLNVQRGTTILVTSHDMDDLQEMAHRILMISNGRLVYDGHFEGLRNITGNMTRITLTMNQEIEPGFEFGTLLEASQGVYQFEVDLMRYPIESVLQHLSQIQGIQDIEINRAPMEQVVSELFQRWKGTP</sequence>
<protein>
    <submittedName>
        <fullName evidence="5">Vitamin B12 import ATP-binding protein BtuD</fullName>
    </submittedName>
</protein>
<dbReference type="InterPro" id="IPR017871">
    <property type="entry name" value="ABC_transporter-like_CS"/>
</dbReference>
<dbReference type="InterPro" id="IPR003439">
    <property type="entry name" value="ABC_transporter-like_ATP-bd"/>
</dbReference>
<dbReference type="PROSITE" id="PS00211">
    <property type="entry name" value="ABC_TRANSPORTER_1"/>
    <property type="match status" value="1"/>
</dbReference>
<dbReference type="InterPro" id="IPR003593">
    <property type="entry name" value="AAA+_ATPase"/>
</dbReference>